<keyword evidence="3" id="KW-1185">Reference proteome</keyword>
<dbReference type="AlphaFoldDB" id="A0A9W9Y0L2"/>
<protein>
    <submittedName>
        <fullName evidence="2">Uncharacterized protein</fullName>
    </submittedName>
</protein>
<sequence>MTSDWVLHPENNRGVSLRVGLPGWRVKSCDIRSRSEVSFSFFLPEKSREVTRFIKALRRANEAPPGPHFPSTTTHTGTRPHSSQAKATMQVA</sequence>
<dbReference type="Proteomes" id="UP001149954">
    <property type="component" value="Unassembled WGS sequence"/>
</dbReference>
<comment type="caution">
    <text evidence="2">The sequence shown here is derived from an EMBL/GenBank/DDBJ whole genome shotgun (WGS) entry which is preliminary data.</text>
</comment>
<proteinExistence type="predicted"/>
<evidence type="ECO:0000256" key="1">
    <source>
        <dbReference type="SAM" id="MobiDB-lite"/>
    </source>
</evidence>
<gene>
    <name evidence="2" type="ORF">N7463_003236</name>
</gene>
<dbReference type="EMBL" id="JAPWDS010000002">
    <property type="protein sequence ID" value="KAJ5513684.1"/>
    <property type="molecule type" value="Genomic_DNA"/>
</dbReference>
<accession>A0A9W9Y0L2</accession>
<evidence type="ECO:0000313" key="2">
    <source>
        <dbReference type="EMBL" id="KAJ5513684.1"/>
    </source>
</evidence>
<feature type="compositionally biased region" description="Polar residues" evidence="1">
    <location>
        <begin position="70"/>
        <end position="92"/>
    </location>
</feature>
<reference evidence="2" key="1">
    <citation type="submission" date="2022-12" db="EMBL/GenBank/DDBJ databases">
        <authorList>
            <person name="Petersen C."/>
        </authorList>
    </citation>
    <scope>NUCLEOTIDE SEQUENCE</scope>
    <source>
        <strain evidence="2">IBT 29495</strain>
    </source>
</reference>
<evidence type="ECO:0000313" key="3">
    <source>
        <dbReference type="Proteomes" id="UP001149954"/>
    </source>
</evidence>
<name>A0A9W9Y0L2_9EURO</name>
<reference evidence="2" key="2">
    <citation type="journal article" date="2023" name="IMA Fungus">
        <title>Comparative genomic study of the Penicillium genus elucidates a diverse pangenome and 15 lateral gene transfer events.</title>
        <authorList>
            <person name="Petersen C."/>
            <person name="Sorensen T."/>
            <person name="Nielsen M.R."/>
            <person name="Sondergaard T.E."/>
            <person name="Sorensen J.L."/>
            <person name="Fitzpatrick D.A."/>
            <person name="Frisvad J.C."/>
            <person name="Nielsen K.L."/>
        </authorList>
    </citation>
    <scope>NUCLEOTIDE SEQUENCE</scope>
    <source>
        <strain evidence="2">IBT 29495</strain>
    </source>
</reference>
<feature type="region of interest" description="Disordered" evidence="1">
    <location>
        <begin position="58"/>
        <end position="92"/>
    </location>
</feature>
<organism evidence="2 3">
    <name type="scientific">Penicillium fimorum</name>
    <dbReference type="NCBI Taxonomy" id="1882269"/>
    <lineage>
        <taxon>Eukaryota</taxon>
        <taxon>Fungi</taxon>
        <taxon>Dikarya</taxon>
        <taxon>Ascomycota</taxon>
        <taxon>Pezizomycotina</taxon>
        <taxon>Eurotiomycetes</taxon>
        <taxon>Eurotiomycetidae</taxon>
        <taxon>Eurotiales</taxon>
        <taxon>Aspergillaceae</taxon>
        <taxon>Penicillium</taxon>
    </lineage>
</organism>